<protein>
    <submittedName>
        <fullName evidence="3">Uncharacterized protein</fullName>
    </submittedName>
</protein>
<keyword evidence="1" id="KW-1133">Transmembrane helix</keyword>
<sequence>MGRLTSLAIASLAVVVAVLGTTLHRYPTNLSSVGRNTAPLVGLPESSLLMSPPSMLYVSMIAATTTTNQISLMLKPVVVELGAVLLVQAVGLPVIAKLAFAARKIRWLQVSRNLRLSGSAIKRLSAAWRSSTRVWSTLGHVYKKTSASKVVRETKRLVKVFAHHHEYGTVDQASTTNEATVSQELKYPQPLE</sequence>
<organism evidence="3">
    <name type="scientific">Phaeodactylum tricornutum</name>
    <name type="common">Diatom</name>
    <dbReference type="NCBI Taxonomy" id="2850"/>
    <lineage>
        <taxon>Eukaryota</taxon>
        <taxon>Sar</taxon>
        <taxon>Stramenopiles</taxon>
        <taxon>Ochrophyta</taxon>
        <taxon>Bacillariophyta</taxon>
        <taxon>Bacillariophyceae</taxon>
        <taxon>Bacillariophycidae</taxon>
        <taxon>Naviculales</taxon>
        <taxon>Phaeodactylaceae</taxon>
        <taxon>Phaeodactylum</taxon>
    </lineage>
</organism>
<feature type="signal peptide" evidence="2">
    <location>
        <begin position="1"/>
        <end position="20"/>
    </location>
</feature>
<keyword evidence="2" id="KW-0732">Signal</keyword>
<feature type="transmembrane region" description="Helical" evidence="1">
    <location>
        <begin position="81"/>
        <end position="102"/>
    </location>
</feature>
<proteinExistence type="predicted"/>
<evidence type="ECO:0000256" key="2">
    <source>
        <dbReference type="SAM" id="SignalP"/>
    </source>
</evidence>
<dbReference type="AlphaFoldDB" id="A0A8J9TBD5"/>
<name>A0A8J9TBD5_PHATR</name>
<keyword evidence="1" id="KW-0472">Membrane</keyword>
<gene>
    <name evidence="3" type="ORF">PTTT1_LOCUS43056</name>
</gene>
<evidence type="ECO:0000313" key="3">
    <source>
        <dbReference type="EMBL" id="CAG9289884.1"/>
    </source>
</evidence>
<dbReference type="Proteomes" id="UP000836788">
    <property type="component" value="Chromosome 5"/>
</dbReference>
<keyword evidence="1" id="KW-0812">Transmembrane</keyword>
<reference evidence="3" key="1">
    <citation type="submission" date="2022-02" db="EMBL/GenBank/DDBJ databases">
        <authorList>
            <person name="Giguere J D."/>
        </authorList>
    </citation>
    <scope>NUCLEOTIDE SEQUENCE</scope>
    <source>
        <strain evidence="3">CCAP 1055/1</strain>
    </source>
</reference>
<dbReference type="EMBL" id="OU594946">
    <property type="protein sequence ID" value="CAG9289884.1"/>
    <property type="molecule type" value="Genomic_DNA"/>
</dbReference>
<accession>A0A8J9TBD5</accession>
<feature type="chain" id="PRO_5035424045" evidence="2">
    <location>
        <begin position="21"/>
        <end position="192"/>
    </location>
</feature>
<evidence type="ECO:0000256" key="1">
    <source>
        <dbReference type="SAM" id="Phobius"/>
    </source>
</evidence>